<keyword evidence="5 8" id="KW-0646">Protease inhibitor</keyword>
<gene>
    <name evidence="11" type="ORF">AGRA3207_004343</name>
</gene>
<organism evidence="11 12">
    <name type="scientific">Actinomadura graeca</name>
    <dbReference type="NCBI Taxonomy" id="2750812"/>
    <lineage>
        <taxon>Bacteria</taxon>
        <taxon>Bacillati</taxon>
        <taxon>Actinomycetota</taxon>
        <taxon>Actinomycetes</taxon>
        <taxon>Streptosporangiales</taxon>
        <taxon>Thermomonosporaceae</taxon>
        <taxon>Actinomadura</taxon>
    </lineage>
</organism>
<evidence type="ECO:0000256" key="6">
    <source>
        <dbReference type="ARBA" id="ARBA00022900"/>
    </source>
</evidence>
<dbReference type="Pfam" id="PF00720">
    <property type="entry name" value="SSI"/>
    <property type="match status" value="1"/>
</dbReference>
<keyword evidence="9" id="KW-0732">Signal</keyword>
<keyword evidence="12" id="KW-1185">Reference proteome</keyword>
<comment type="similarity">
    <text evidence="2 8">Belongs to the protease inhibitor I16 (SSI) family.</text>
</comment>
<protein>
    <recommendedName>
        <fullName evidence="10">Subtilisin inhibitor domain-containing protein</fullName>
    </recommendedName>
</protein>
<feature type="domain" description="Subtilisin inhibitor" evidence="10">
    <location>
        <begin position="45"/>
        <end position="122"/>
    </location>
</feature>
<evidence type="ECO:0000313" key="12">
    <source>
        <dbReference type="Proteomes" id="UP001049518"/>
    </source>
</evidence>
<evidence type="ECO:0000256" key="9">
    <source>
        <dbReference type="SAM" id="SignalP"/>
    </source>
</evidence>
<evidence type="ECO:0000256" key="3">
    <source>
        <dbReference type="ARBA" id="ARBA00011738"/>
    </source>
</evidence>
<dbReference type="EMBL" id="CP059572">
    <property type="protein sequence ID" value="QXJ23214.1"/>
    <property type="molecule type" value="Genomic_DNA"/>
</dbReference>
<evidence type="ECO:0000313" key="11">
    <source>
        <dbReference type="EMBL" id="QXJ23214.1"/>
    </source>
</evidence>
<keyword evidence="6 8" id="KW-0722">Serine protease inhibitor</keyword>
<name>A0ABX8QYZ3_9ACTN</name>
<proteinExistence type="inferred from homology"/>
<evidence type="ECO:0000256" key="1">
    <source>
        <dbReference type="ARBA" id="ARBA00004613"/>
    </source>
</evidence>
<accession>A0ABX8QYZ3</accession>
<dbReference type="InterPro" id="IPR023549">
    <property type="entry name" value="Subtilisin_inhibitor"/>
</dbReference>
<dbReference type="SUPFAM" id="SSF55399">
    <property type="entry name" value="Subtilisin inhibitor"/>
    <property type="match status" value="1"/>
</dbReference>
<sequence>MPLATTRLLLCLSLLAGGAATVAAPASATASPSAPQTLIHLSVAPQSGRAGRTATLTCDPAGGTHKNAAAACAELAAVGGDIQLVPPKPHVSCLQIWIPVDATATGYWRGQPIKPYSETITNDGCAAIRHGHVLDF</sequence>
<comment type="subunit">
    <text evidence="3">Homodimer.</text>
</comment>
<dbReference type="Proteomes" id="UP001049518">
    <property type="component" value="Chromosome"/>
</dbReference>
<evidence type="ECO:0000256" key="4">
    <source>
        <dbReference type="ARBA" id="ARBA00022525"/>
    </source>
</evidence>
<dbReference type="InterPro" id="IPR036819">
    <property type="entry name" value="Subtilisin_inhibitor-like_sf"/>
</dbReference>
<dbReference type="PRINTS" id="PR00294">
    <property type="entry name" value="SSBTLNINHBTR"/>
</dbReference>
<comment type="subcellular location">
    <subcellularLocation>
        <location evidence="1">Secreted</location>
    </subcellularLocation>
</comment>
<dbReference type="RefSeq" id="WP_231328894.1">
    <property type="nucleotide sequence ID" value="NZ_CP059572.1"/>
</dbReference>
<evidence type="ECO:0000259" key="10">
    <source>
        <dbReference type="Pfam" id="PF00720"/>
    </source>
</evidence>
<evidence type="ECO:0000256" key="5">
    <source>
        <dbReference type="ARBA" id="ARBA00022690"/>
    </source>
</evidence>
<reference evidence="11" key="1">
    <citation type="submission" date="2020-07" db="EMBL/GenBank/DDBJ databases">
        <authorList>
            <person name="Tarantini F.S."/>
            <person name="Hong K.W."/>
            <person name="Chan K.G."/>
        </authorList>
    </citation>
    <scope>NUCLEOTIDE SEQUENCE</scope>
    <source>
        <strain evidence="11">32-07</strain>
    </source>
</reference>
<evidence type="ECO:0000256" key="2">
    <source>
        <dbReference type="ARBA" id="ARBA00010472"/>
    </source>
</evidence>
<keyword evidence="7" id="KW-1015">Disulfide bond</keyword>
<evidence type="ECO:0000256" key="8">
    <source>
        <dbReference type="RuleBase" id="RU003471"/>
    </source>
</evidence>
<keyword evidence="4" id="KW-0964">Secreted</keyword>
<evidence type="ECO:0000256" key="7">
    <source>
        <dbReference type="ARBA" id="ARBA00023157"/>
    </source>
</evidence>
<feature type="signal peptide" evidence="9">
    <location>
        <begin position="1"/>
        <end position="23"/>
    </location>
</feature>
<dbReference type="Gene3D" id="3.30.350.10">
    <property type="entry name" value="Subtilisin inhibitor-like"/>
    <property type="match status" value="1"/>
</dbReference>
<dbReference type="InterPro" id="IPR000691">
    <property type="entry name" value="Prot_inh_I16_SSI"/>
</dbReference>
<feature type="chain" id="PRO_5045816460" description="Subtilisin inhibitor domain-containing protein" evidence="9">
    <location>
        <begin position="24"/>
        <end position="136"/>
    </location>
</feature>